<accession>A0A4Y2F6C8</accession>
<organism evidence="1 2">
    <name type="scientific">Araneus ventricosus</name>
    <name type="common">Orbweaver spider</name>
    <name type="synonym">Epeira ventricosa</name>
    <dbReference type="NCBI Taxonomy" id="182803"/>
    <lineage>
        <taxon>Eukaryota</taxon>
        <taxon>Metazoa</taxon>
        <taxon>Ecdysozoa</taxon>
        <taxon>Arthropoda</taxon>
        <taxon>Chelicerata</taxon>
        <taxon>Arachnida</taxon>
        <taxon>Araneae</taxon>
        <taxon>Araneomorphae</taxon>
        <taxon>Entelegynae</taxon>
        <taxon>Araneoidea</taxon>
        <taxon>Araneidae</taxon>
        <taxon>Araneus</taxon>
    </lineage>
</organism>
<evidence type="ECO:0000313" key="2">
    <source>
        <dbReference type="Proteomes" id="UP000499080"/>
    </source>
</evidence>
<dbReference type="AlphaFoldDB" id="A0A4Y2F6C8"/>
<keyword evidence="2" id="KW-1185">Reference proteome</keyword>
<gene>
    <name evidence="1" type="ORF">AVEN_171847_1</name>
</gene>
<proteinExistence type="predicted"/>
<name>A0A4Y2F6C8_ARAVE</name>
<sequence>MELNKQEPKQSPCRICLIASPPEAFSRPSSGVAGCNHYAYQNPHSIAARCLWLGPGGGPLLCMTWPLQCDVMLMLLHSCMANHCEVIPQHARECQRGNWKVKKLEASL</sequence>
<evidence type="ECO:0000313" key="1">
    <source>
        <dbReference type="EMBL" id="GBM36731.1"/>
    </source>
</evidence>
<comment type="caution">
    <text evidence="1">The sequence shown here is derived from an EMBL/GenBank/DDBJ whole genome shotgun (WGS) entry which is preliminary data.</text>
</comment>
<dbReference type="Proteomes" id="UP000499080">
    <property type="component" value="Unassembled WGS sequence"/>
</dbReference>
<protein>
    <submittedName>
        <fullName evidence="1">Uncharacterized protein</fullName>
    </submittedName>
</protein>
<dbReference type="EMBL" id="BGPR01000818">
    <property type="protein sequence ID" value="GBM36731.1"/>
    <property type="molecule type" value="Genomic_DNA"/>
</dbReference>
<reference evidence="1 2" key="1">
    <citation type="journal article" date="2019" name="Sci. Rep.">
        <title>Orb-weaving spider Araneus ventricosus genome elucidates the spidroin gene catalogue.</title>
        <authorList>
            <person name="Kono N."/>
            <person name="Nakamura H."/>
            <person name="Ohtoshi R."/>
            <person name="Moran D.A.P."/>
            <person name="Shinohara A."/>
            <person name="Yoshida Y."/>
            <person name="Fujiwara M."/>
            <person name="Mori M."/>
            <person name="Tomita M."/>
            <person name="Arakawa K."/>
        </authorList>
    </citation>
    <scope>NUCLEOTIDE SEQUENCE [LARGE SCALE GENOMIC DNA]</scope>
</reference>